<dbReference type="PROSITE" id="PS50011">
    <property type="entry name" value="PROTEIN_KINASE_DOM"/>
    <property type="match status" value="1"/>
</dbReference>
<sequence>MFDIKKYATFEKIKPIYKGWSSDKKYYIETVTNEKMLLRIADISEYDKKKSEFEMMKLFAECGVPMSQTVDFGICNNGKSVYSLLIWCDGEDAEIVLPKMTETEQYELGVKSGRILRKIHNIPAPNEQEEWETRFNHKTDSKIKQYNDCGIKIDGDDKIIAYIESNRHLLEGRPQCFQHGDYHVGNMIISPEGELSIIDFNRNDYGDPWEEFNRIVWSAAASPHFATGQINGYFNGRPPVQFFTLLAFYLSSNMLSSIYWAIPFGEDEVTIMKNQAKDVLTWFDGMNNPTPTWYLADFYIQYINNIPYKLKSPFDISFIEQYGEIFKIYDDQDSGNICFGVENGDKKYFIKFAGAPTEQYSGKPEDAIARLKSTVPIYQDLAHPNLIRFIKAEEVGKGFASIFEWSDGECMGRMYPLSRERFLQMPDSTRLELFNDILVFHIHIIKQGYVAIDFYDGSIMYNFGTKKTLICDIDLYSKMPYINTMGRMWGSTRFMSPEEFTLGASIDEITNVYLMGATAFALFGGEKDRSIEKWRLSDELYKVALKAVNDNRSKRQQSLSEFGYEWNRACQE</sequence>
<dbReference type="SUPFAM" id="SSF56112">
    <property type="entry name" value="Protein kinase-like (PK-like)"/>
    <property type="match status" value="2"/>
</dbReference>
<keyword evidence="3" id="KW-1185">Reference proteome</keyword>
<proteinExistence type="predicted"/>
<dbReference type="InterPro" id="IPR011009">
    <property type="entry name" value="Kinase-like_dom_sf"/>
</dbReference>
<dbReference type="InterPro" id="IPR000719">
    <property type="entry name" value="Prot_kinase_dom"/>
</dbReference>
<dbReference type="InterPro" id="IPR002575">
    <property type="entry name" value="Aminoglycoside_PTrfase"/>
</dbReference>
<dbReference type="EMBL" id="JAGDEL010000003">
    <property type="protein sequence ID" value="MBO1511257.1"/>
    <property type="molecule type" value="Genomic_DNA"/>
</dbReference>
<gene>
    <name evidence="2" type="ORF">I7822_06165</name>
</gene>
<comment type="caution">
    <text evidence="2">The sequence shown here is derived from an EMBL/GenBank/DDBJ whole genome shotgun (WGS) entry which is preliminary data.</text>
</comment>
<dbReference type="PANTHER" id="PTHR41283:SF1">
    <property type="entry name" value="AMINOGLYCOSIDE PHOSPHOTRANSFERASE DOMAIN-CONTAINING PROTEIN"/>
    <property type="match status" value="1"/>
</dbReference>
<dbReference type="Pfam" id="PF01636">
    <property type="entry name" value="APH"/>
    <property type="match status" value="1"/>
</dbReference>
<organism evidence="2 3">
    <name type="scientific">Metabacillus bambusae</name>
    <dbReference type="NCBI Taxonomy" id="2795218"/>
    <lineage>
        <taxon>Bacteria</taxon>
        <taxon>Bacillati</taxon>
        <taxon>Bacillota</taxon>
        <taxon>Bacilli</taxon>
        <taxon>Bacillales</taxon>
        <taxon>Bacillaceae</taxon>
        <taxon>Metabacillus</taxon>
    </lineage>
</organism>
<dbReference type="Gene3D" id="1.10.510.10">
    <property type="entry name" value="Transferase(Phosphotransferase) domain 1"/>
    <property type="match status" value="1"/>
</dbReference>
<protein>
    <submittedName>
        <fullName evidence="2">Phosphotransferase</fullName>
    </submittedName>
</protein>
<accession>A0ABS3MZ10</accession>
<evidence type="ECO:0000313" key="3">
    <source>
        <dbReference type="Proteomes" id="UP000663981"/>
    </source>
</evidence>
<feature type="domain" description="Protein kinase" evidence="1">
    <location>
        <begin position="314"/>
        <end position="572"/>
    </location>
</feature>
<dbReference type="Gene3D" id="3.90.1200.10">
    <property type="match status" value="1"/>
</dbReference>
<dbReference type="Proteomes" id="UP000663981">
    <property type="component" value="Unassembled WGS sequence"/>
</dbReference>
<evidence type="ECO:0000259" key="1">
    <source>
        <dbReference type="PROSITE" id="PS50011"/>
    </source>
</evidence>
<reference evidence="2 3" key="1">
    <citation type="submission" date="2021-03" db="EMBL/GenBank/DDBJ databases">
        <title>Whole genome sequence of Metabacillus bambusae BG109.</title>
        <authorList>
            <person name="Jeong J.W."/>
        </authorList>
    </citation>
    <scope>NUCLEOTIDE SEQUENCE [LARGE SCALE GENOMIC DNA]</scope>
    <source>
        <strain evidence="2 3">BG109</strain>
    </source>
</reference>
<name>A0ABS3MZ10_9BACI</name>
<dbReference type="PANTHER" id="PTHR41283">
    <property type="entry name" value="AMINOGLYCOSIDE PHOSPHOTRANSFERASE"/>
    <property type="match status" value="1"/>
</dbReference>
<evidence type="ECO:0000313" key="2">
    <source>
        <dbReference type="EMBL" id="MBO1511257.1"/>
    </source>
</evidence>